<evidence type="ECO:0000313" key="1">
    <source>
        <dbReference type="EMBL" id="ASA21276.1"/>
    </source>
</evidence>
<evidence type="ECO:0008006" key="3">
    <source>
        <dbReference type="Google" id="ProtNLM"/>
    </source>
</evidence>
<dbReference type="KEGG" id="pdh:B9T62_11060"/>
<name>A0A2Z2K5C3_9BACL</name>
<accession>A0A2Z2K5C3</accession>
<dbReference type="RefSeq" id="WP_087915289.1">
    <property type="nucleotide sequence ID" value="NZ_CP021780.1"/>
</dbReference>
<sequence>MEQELHRKIYDSATLFRRAIEKMDISEYSMSPWFNRFPRACCGDASNLLAKYLREQHGVETIYVCGWRKGQSHAWLEYNDLIIDITADQFEEIFEPAVVTTDKTFHSRFLNQKYSDSDFNKFDSRSIVRLRALYVNVLKKINP</sequence>
<organism evidence="1 2">
    <name type="scientific">Paenibacillus donghaensis</name>
    <dbReference type="NCBI Taxonomy" id="414771"/>
    <lineage>
        <taxon>Bacteria</taxon>
        <taxon>Bacillati</taxon>
        <taxon>Bacillota</taxon>
        <taxon>Bacilli</taxon>
        <taxon>Bacillales</taxon>
        <taxon>Paenibacillaceae</taxon>
        <taxon>Paenibacillus</taxon>
    </lineage>
</organism>
<keyword evidence="2" id="KW-1185">Reference proteome</keyword>
<reference evidence="1 2" key="1">
    <citation type="submission" date="2017-06" db="EMBL/GenBank/DDBJ databases">
        <title>Complete genome sequence of Paenibacillus donghaensis KCTC 13049T isolated from East Sea sediment, South Korea.</title>
        <authorList>
            <person name="Jung B.K."/>
            <person name="Hong S.-J."/>
            <person name="Shin J.-H."/>
        </authorList>
    </citation>
    <scope>NUCLEOTIDE SEQUENCE [LARGE SCALE GENOMIC DNA]</scope>
    <source>
        <strain evidence="1 2">KCTC 13049</strain>
    </source>
</reference>
<evidence type="ECO:0000313" key="2">
    <source>
        <dbReference type="Proteomes" id="UP000249890"/>
    </source>
</evidence>
<dbReference type="Proteomes" id="UP000249890">
    <property type="component" value="Chromosome"/>
</dbReference>
<dbReference type="AlphaFoldDB" id="A0A2Z2K5C3"/>
<gene>
    <name evidence="1" type="ORF">B9T62_11060</name>
</gene>
<proteinExistence type="predicted"/>
<dbReference type="OrthoDB" id="573272at2"/>
<protein>
    <recommendedName>
        <fullName evidence="3">Microcin J25-processing protein McjB C-terminal domain-containing protein</fullName>
    </recommendedName>
</protein>
<dbReference type="EMBL" id="CP021780">
    <property type="protein sequence ID" value="ASA21276.1"/>
    <property type="molecule type" value="Genomic_DNA"/>
</dbReference>